<protein>
    <submittedName>
        <fullName evidence="1">Uncharacterized protein</fullName>
    </submittedName>
</protein>
<comment type="caution">
    <text evidence="1">The sequence shown here is derived from an EMBL/GenBank/DDBJ whole genome shotgun (WGS) entry which is preliminary data.</text>
</comment>
<dbReference type="AlphaFoldDB" id="A0A0B2VUF9"/>
<proteinExistence type="predicted"/>
<gene>
    <name evidence="1" type="ORF">Tcan_00732</name>
</gene>
<keyword evidence="2" id="KW-1185">Reference proteome</keyword>
<name>A0A0B2VUF9_TOXCA</name>
<reference evidence="1 2" key="1">
    <citation type="submission" date="2014-11" db="EMBL/GenBank/DDBJ databases">
        <title>Genetic blueprint of the zoonotic pathogen Toxocara canis.</title>
        <authorList>
            <person name="Zhu X.-Q."/>
            <person name="Korhonen P.K."/>
            <person name="Cai H."/>
            <person name="Young N.D."/>
            <person name="Nejsum P."/>
            <person name="von Samson-Himmelstjerna G."/>
            <person name="Boag P.R."/>
            <person name="Tan P."/>
            <person name="Li Q."/>
            <person name="Min J."/>
            <person name="Yang Y."/>
            <person name="Wang X."/>
            <person name="Fang X."/>
            <person name="Hall R.S."/>
            <person name="Hofmann A."/>
            <person name="Sternberg P.W."/>
            <person name="Jex A.R."/>
            <person name="Gasser R.B."/>
        </authorList>
    </citation>
    <scope>NUCLEOTIDE SEQUENCE [LARGE SCALE GENOMIC DNA]</scope>
    <source>
        <strain evidence="1">PN_DK_2014</strain>
    </source>
</reference>
<evidence type="ECO:0000313" key="2">
    <source>
        <dbReference type="Proteomes" id="UP000031036"/>
    </source>
</evidence>
<dbReference type="EMBL" id="JPKZ01000884">
    <property type="protein sequence ID" value="KHN84992.1"/>
    <property type="molecule type" value="Genomic_DNA"/>
</dbReference>
<evidence type="ECO:0000313" key="1">
    <source>
        <dbReference type="EMBL" id="KHN84992.1"/>
    </source>
</evidence>
<sequence>EINVDGVPDDAFRAGAIKKDRNHLLTAYSRTFMTNGKPFGQFRLVKFSPMFDHVWIRPPLGKTDIGERRPITIKLKKHNEASPKADLNMYRNKIIQQWQIMTGASGTEKSFEAHSLKNSGHCQS</sequence>
<accession>A0A0B2VUF9</accession>
<feature type="non-terminal residue" evidence="1">
    <location>
        <position position="124"/>
    </location>
</feature>
<organism evidence="1 2">
    <name type="scientific">Toxocara canis</name>
    <name type="common">Canine roundworm</name>
    <dbReference type="NCBI Taxonomy" id="6265"/>
    <lineage>
        <taxon>Eukaryota</taxon>
        <taxon>Metazoa</taxon>
        <taxon>Ecdysozoa</taxon>
        <taxon>Nematoda</taxon>
        <taxon>Chromadorea</taxon>
        <taxon>Rhabditida</taxon>
        <taxon>Spirurina</taxon>
        <taxon>Ascaridomorpha</taxon>
        <taxon>Ascaridoidea</taxon>
        <taxon>Toxocaridae</taxon>
        <taxon>Toxocara</taxon>
    </lineage>
</organism>
<feature type="non-terminal residue" evidence="1">
    <location>
        <position position="1"/>
    </location>
</feature>
<dbReference type="Proteomes" id="UP000031036">
    <property type="component" value="Unassembled WGS sequence"/>
</dbReference>